<gene>
    <name evidence="3" type="ORF">NC99_26000</name>
</gene>
<sequence length="484" mass="54762">MTRNIGLILLLINLAFGSLAGQSGRSVLYSGNVTCEGKGVAGVAVTDGVSVCRTDKEGRYSLEGSATSDFVYITSPSGYQVPVVNSVPQFFHRVNHEHVKSIDFQLVKQVVDDINHGFVVWADPQVKNQEEALQARHVAEELGDWLKTYDERPFHGLGCGDIVGDNPALYDDIKNMLSPLGIPFYQSIGNHDLHYNGRSDNASGKVFESHFGPSYYSFNRGEIHYVVLNDVFYIGRDYFYIGYLPEQQLNWLEQDLAQIDEGSTVVLTLHIPTALNDQDVMQFAYSTISQSLVNKQALYKILKPYQVHILSGHLHQNGNLEIAPNLFEHNISSVCGAWWQGPYAEDGTPKGYAVFEANGSELSWYFKSFGYDRDYQFRAYAVGENPEQPEFVTANVWNYDPQWTVYWYEDGNRMGEMEPYSGIDPKTAEVYSDKGTLDYKWISARKSNHMFRARPRTASSKLTVEVIDRFGSSYKMELKQHTNK</sequence>
<organism evidence="3 4">
    <name type="scientific">Sunxiuqinia dokdonensis</name>
    <dbReference type="NCBI Taxonomy" id="1409788"/>
    <lineage>
        <taxon>Bacteria</taxon>
        <taxon>Pseudomonadati</taxon>
        <taxon>Bacteroidota</taxon>
        <taxon>Bacteroidia</taxon>
        <taxon>Marinilabiliales</taxon>
        <taxon>Prolixibacteraceae</taxon>
        <taxon>Sunxiuqinia</taxon>
    </lineage>
</organism>
<proteinExistence type="predicted"/>
<dbReference type="SUPFAM" id="SSF56300">
    <property type="entry name" value="Metallo-dependent phosphatases"/>
    <property type="match status" value="1"/>
</dbReference>
<evidence type="ECO:0000313" key="3">
    <source>
        <dbReference type="EMBL" id="KOH44615.1"/>
    </source>
</evidence>
<dbReference type="RefSeq" id="WP_053183969.1">
    <property type="nucleotide sequence ID" value="NZ_LGIA01000159.1"/>
</dbReference>
<dbReference type="PANTHER" id="PTHR43143:SF1">
    <property type="entry name" value="SERINE_THREONINE-PROTEIN PHOSPHATASE CPPED1"/>
    <property type="match status" value="1"/>
</dbReference>
<feature type="domain" description="Calcineurin-like phosphoesterase C-terminal" evidence="1">
    <location>
        <begin position="328"/>
        <end position="474"/>
    </location>
</feature>
<evidence type="ECO:0000259" key="1">
    <source>
        <dbReference type="Pfam" id="PF16370"/>
    </source>
</evidence>
<dbReference type="PANTHER" id="PTHR43143">
    <property type="entry name" value="METALLOPHOSPHOESTERASE, CALCINEURIN SUPERFAMILY"/>
    <property type="match status" value="1"/>
</dbReference>
<dbReference type="OrthoDB" id="1776264at2"/>
<evidence type="ECO:0000259" key="2">
    <source>
        <dbReference type="Pfam" id="PF16371"/>
    </source>
</evidence>
<name>A0A0L8V805_9BACT</name>
<dbReference type="Proteomes" id="UP000036958">
    <property type="component" value="Unassembled WGS sequence"/>
</dbReference>
<dbReference type="EMBL" id="LGIA01000159">
    <property type="protein sequence ID" value="KOH44615.1"/>
    <property type="molecule type" value="Genomic_DNA"/>
</dbReference>
<dbReference type="InterPro" id="IPR032285">
    <property type="entry name" value="Metallophos_N"/>
</dbReference>
<evidence type="ECO:0000313" key="4">
    <source>
        <dbReference type="Proteomes" id="UP000036958"/>
    </source>
</evidence>
<dbReference type="AlphaFoldDB" id="A0A0L8V805"/>
<dbReference type="Gene3D" id="3.60.21.10">
    <property type="match status" value="1"/>
</dbReference>
<dbReference type="Pfam" id="PF16370">
    <property type="entry name" value="MetallophosC"/>
    <property type="match status" value="1"/>
</dbReference>
<feature type="domain" description="Calcineurin-like phosphoesterase N-terminal" evidence="2">
    <location>
        <begin position="31"/>
        <end position="106"/>
    </location>
</feature>
<dbReference type="InterPro" id="IPR029052">
    <property type="entry name" value="Metallo-depent_PP-like"/>
</dbReference>
<comment type="caution">
    <text evidence="3">The sequence shown here is derived from an EMBL/GenBank/DDBJ whole genome shotgun (WGS) entry which is preliminary data.</text>
</comment>
<dbReference type="Pfam" id="PF16371">
    <property type="entry name" value="MetallophosN"/>
    <property type="match status" value="1"/>
</dbReference>
<accession>A0A0L8V805</accession>
<evidence type="ECO:0008006" key="5">
    <source>
        <dbReference type="Google" id="ProtNLM"/>
    </source>
</evidence>
<keyword evidence="4" id="KW-1185">Reference proteome</keyword>
<protein>
    <recommendedName>
        <fullName evidence="5">Serine/threonine protein phosphatase</fullName>
    </recommendedName>
</protein>
<dbReference type="InterPro" id="IPR032288">
    <property type="entry name" value="Metallophos_C"/>
</dbReference>
<dbReference type="STRING" id="1409788.NC99_26000"/>
<dbReference type="PATRIC" id="fig|1409788.3.peg.2681"/>
<dbReference type="InterPro" id="IPR051918">
    <property type="entry name" value="STPP_CPPED1"/>
</dbReference>
<reference evidence="4" key="1">
    <citation type="submission" date="2015-07" db="EMBL/GenBank/DDBJ databases">
        <title>Genome sequencing of Sunxiuqinia dokdonensis strain SK.</title>
        <authorList>
            <person name="Ahn S."/>
            <person name="Kim B.-C."/>
        </authorList>
    </citation>
    <scope>NUCLEOTIDE SEQUENCE [LARGE SCALE GENOMIC DNA]</scope>
    <source>
        <strain evidence="4">SK</strain>
    </source>
</reference>